<dbReference type="NCBIfam" id="TIGR00912">
    <property type="entry name" value="2A0309"/>
    <property type="match status" value="1"/>
</dbReference>
<evidence type="ECO:0000313" key="9">
    <source>
        <dbReference type="EMBL" id="SFD39980.1"/>
    </source>
</evidence>
<evidence type="ECO:0000256" key="2">
    <source>
        <dbReference type="ARBA" id="ARBA00007998"/>
    </source>
</evidence>
<gene>
    <name evidence="9" type="ORF">SAMN05216238_101162</name>
</gene>
<protein>
    <submittedName>
        <fullName evidence="9">Spore germination protein KB</fullName>
    </submittedName>
</protein>
<evidence type="ECO:0000256" key="6">
    <source>
        <dbReference type="ARBA" id="ARBA00022989"/>
    </source>
</evidence>
<feature type="transmembrane region" description="Helical" evidence="8">
    <location>
        <begin position="302"/>
        <end position="321"/>
    </location>
</feature>
<dbReference type="STRING" id="640948.SAMN05216238_101162"/>
<keyword evidence="6 8" id="KW-1133">Transmembrane helix</keyword>
<feature type="transmembrane region" description="Helical" evidence="8">
    <location>
        <begin position="337"/>
        <end position="359"/>
    </location>
</feature>
<evidence type="ECO:0000256" key="5">
    <source>
        <dbReference type="ARBA" id="ARBA00022692"/>
    </source>
</evidence>
<feature type="transmembrane region" description="Helical" evidence="8">
    <location>
        <begin position="117"/>
        <end position="135"/>
    </location>
</feature>
<reference evidence="10" key="1">
    <citation type="submission" date="2016-10" db="EMBL/GenBank/DDBJ databases">
        <authorList>
            <person name="Varghese N."/>
            <person name="Submissions S."/>
        </authorList>
    </citation>
    <scope>NUCLEOTIDE SEQUENCE [LARGE SCALE GENOMIC DNA]</scope>
    <source>
        <strain evidence="10">DSM 22530</strain>
    </source>
</reference>
<accession>A0A1I1SAG1</accession>
<proteinExistence type="inferred from homology"/>
<feature type="transmembrane region" description="Helical" evidence="8">
    <location>
        <begin position="219"/>
        <end position="242"/>
    </location>
</feature>
<feature type="transmembrane region" description="Helical" evidence="8">
    <location>
        <begin position="81"/>
        <end position="102"/>
    </location>
</feature>
<evidence type="ECO:0000256" key="3">
    <source>
        <dbReference type="ARBA" id="ARBA00022448"/>
    </source>
</evidence>
<sequence>MIENGRISVLQMAILVYPTIIATAILLLPAITGDQAKQDMWLSPIWASAAGFLAVFLAIRLNNRFPDMTIIQYSEVIVGKFLGKAIGLLFILFLAHNCGVTLREYGEFVKGNFLEDTPLAVIIGSMIFICALAVRGGIEVMARSAQVFVPVVTVLFIVVLLLLIPDITPGNVQPVFKDGIMPSLKGATVAAGWFLEFFVIAFMLPFLRNRKKSAKWSIITVVAVIITMVVTNLVTLFIFGALTPTFTYPVMEAARYISIAEFIQHMESVVMAIWVGGIFIKISVLLYITVLSTAQWVRLSDYRPIVFPYAFIIGVLGHWSAENVQELEKFLKETFPIYALLFLALLPTMLLVTAAARGLRSQNTDNRTSSDASAGKDRSK</sequence>
<evidence type="ECO:0000256" key="8">
    <source>
        <dbReference type="SAM" id="Phobius"/>
    </source>
</evidence>
<evidence type="ECO:0000256" key="4">
    <source>
        <dbReference type="ARBA" id="ARBA00022544"/>
    </source>
</evidence>
<evidence type="ECO:0000256" key="7">
    <source>
        <dbReference type="ARBA" id="ARBA00023136"/>
    </source>
</evidence>
<feature type="transmembrane region" description="Helical" evidence="8">
    <location>
        <begin position="12"/>
        <end position="31"/>
    </location>
</feature>
<keyword evidence="10" id="KW-1185">Reference proteome</keyword>
<comment type="subcellular location">
    <subcellularLocation>
        <location evidence="1">Membrane</location>
        <topology evidence="1">Multi-pass membrane protein</topology>
    </subcellularLocation>
</comment>
<dbReference type="Gene3D" id="1.20.1740.10">
    <property type="entry name" value="Amino acid/polyamine transporter I"/>
    <property type="match status" value="1"/>
</dbReference>
<dbReference type="PANTHER" id="PTHR34975">
    <property type="entry name" value="SPORE GERMINATION PROTEIN A2"/>
    <property type="match status" value="1"/>
</dbReference>
<dbReference type="PANTHER" id="PTHR34975:SF2">
    <property type="entry name" value="SPORE GERMINATION PROTEIN A2"/>
    <property type="match status" value="1"/>
</dbReference>
<name>A0A1I1SAG1_9BACI</name>
<evidence type="ECO:0000313" key="10">
    <source>
        <dbReference type="Proteomes" id="UP000199474"/>
    </source>
</evidence>
<keyword evidence="7 8" id="KW-0472">Membrane</keyword>
<feature type="transmembrane region" description="Helical" evidence="8">
    <location>
        <begin position="147"/>
        <end position="167"/>
    </location>
</feature>
<dbReference type="EMBL" id="FOMR01000001">
    <property type="protein sequence ID" value="SFD39980.1"/>
    <property type="molecule type" value="Genomic_DNA"/>
</dbReference>
<dbReference type="GO" id="GO:0016020">
    <property type="term" value="C:membrane"/>
    <property type="evidence" value="ECO:0007669"/>
    <property type="project" value="UniProtKB-SubCell"/>
</dbReference>
<keyword evidence="5 8" id="KW-0812">Transmembrane</keyword>
<dbReference type="RefSeq" id="WP_090080036.1">
    <property type="nucleotide sequence ID" value="NZ_FOMR01000001.1"/>
</dbReference>
<feature type="transmembrane region" description="Helical" evidence="8">
    <location>
        <begin position="187"/>
        <end position="207"/>
    </location>
</feature>
<dbReference type="OrthoDB" id="2078716at2"/>
<dbReference type="GO" id="GO:0009847">
    <property type="term" value="P:spore germination"/>
    <property type="evidence" value="ECO:0007669"/>
    <property type="project" value="InterPro"/>
</dbReference>
<dbReference type="InterPro" id="IPR004761">
    <property type="entry name" value="Spore_GerAB"/>
</dbReference>
<dbReference type="AlphaFoldDB" id="A0A1I1SAG1"/>
<keyword evidence="3" id="KW-0813">Transport</keyword>
<feature type="transmembrane region" description="Helical" evidence="8">
    <location>
        <begin position="43"/>
        <end position="61"/>
    </location>
</feature>
<feature type="transmembrane region" description="Helical" evidence="8">
    <location>
        <begin position="271"/>
        <end position="290"/>
    </location>
</feature>
<keyword evidence="4" id="KW-0309">Germination</keyword>
<evidence type="ECO:0000256" key="1">
    <source>
        <dbReference type="ARBA" id="ARBA00004141"/>
    </source>
</evidence>
<dbReference type="Pfam" id="PF03845">
    <property type="entry name" value="Spore_permease"/>
    <property type="match status" value="1"/>
</dbReference>
<organism evidence="9 10">
    <name type="scientific">Lentibacillus persicus</name>
    <dbReference type="NCBI Taxonomy" id="640948"/>
    <lineage>
        <taxon>Bacteria</taxon>
        <taxon>Bacillati</taxon>
        <taxon>Bacillota</taxon>
        <taxon>Bacilli</taxon>
        <taxon>Bacillales</taxon>
        <taxon>Bacillaceae</taxon>
        <taxon>Lentibacillus</taxon>
    </lineage>
</organism>
<comment type="similarity">
    <text evidence="2">Belongs to the amino acid-polyamine-organocation (APC) superfamily. Spore germination protein (SGP) (TC 2.A.3.9) family.</text>
</comment>
<dbReference type="Proteomes" id="UP000199474">
    <property type="component" value="Unassembled WGS sequence"/>
</dbReference>